<feature type="transmembrane region" description="Helical" evidence="9">
    <location>
        <begin position="203"/>
        <end position="222"/>
    </location>
</feature>
<keyword evidence="5 10" id="KW-0592">Phosphate transport</keyword>
<evidence type="ECO:0000256" key="9">
    <source>
        <dbReference type="RuleBase" id="RU363032"/>
    </source>
</evidence>
<feature type="transmembrane region" description="Helical" evidence="9">
    <location>
        <begin position="112"/>
        <end position="139"/>
    </location>
</feature>
<dbReference type="InterPro" id="IPR051124">
    <property type="entry name" value="Phosphate_Transport_Permease"/>
</dbReference>
<keyword evidence="7 9" id="KW-1133">Transmembrane helix</keyword>
<dbReference type="Pfam" id="PF00528">
    <property type="entry name" value="BPD_transp_1"/>
    <property type="match status" value="1"/>
</dbReference>
<proteinExistence type="inferred from homology"/>
<evidence type="ECO:0000256" key="6">
    <source>
        <dbReference type="ARBA" id="ARBA00022692"/>
    </source>
</evidence>
<dbReference type="EMBL" id="CP097463">
    <property type="protein sequence ID" value="WAX55495.1"/>
    <property type="molecule type" value="Genomic_DNA"/>
</dbReference>
<name>A0ABY7JSF3_9ACTN</name>
<feature type="transmembrane region" description="Helical" evidence="9">
    <location>
        <begin position="259"/>
        <end position="283"/>
    </location>
</feature>
<dbReference type="Gene3D" id="1.10.3720.10">
    <property type="entry name" value="MetI-like"/>
    <property type="match status" value="1"/>
</dbReference>
<evidence type="ECO:0000256" key="5">
    <source>
        <dbReference type="ARBA" id="ARBA00022592"/>
    </source>
</evidence>
<feature type="compositionally biased region" description="Polar residues" evidence="11">
    <location>
        <begin position="10"/>
        <end position="20"/>
    </location>
</feature>
<evidence type="ECO:0000256" key="4">
    <source>
        <dbReference type="ARBA" id="ARBA00022475"/>
    </source>
</evidence>
<evidence type="ECO:0000256" key="11">
    <source>
        <dbReference type="SAM" id="MobiDB-lite"/>
    </source>
</evidence>
<evidence type="ECO:0000256" key="10">
    <source>
        <dbReference type="RuleBase" id="RU363054"/>
    </source>
</evidence>
<keyword evidence="6 9" id="KW-0812">Transmembrane</keyword>
<reference evidence="13" key="1">
    <citation type="submission" date="2022-05" db="EMBL/GenBank/DDBJ databases">
        <title>Jatrophihabitans sp. SB3-54 whole genome sequence.</title>
        <authorList>
            <person name="Suh M.K."/>
            <person name="Eom M.K."/>
            <person name="Kim J.S."/>
            <person name="Kim H.S."/>
            <person name="Do H.E."/>
            <person name="Shin Y.K."/>
            <person name="Lee J.-S."/>
        </authorList>
    </citation>
    <scope>NUCLEOTIDE SEQUENCE</scope>
    <source>
        <strain evidence="13">SB3-54</strain>
    </source>
</reference>
<keyword evidence="3 9" id="KW-0813">Transport</keyword>
<accession>A0ABY7JSF3</accession>
<dbReference type="PROSITE" id="PS50928">
    <property type="entry name" value="ABC_TM1"/>
    <property type="match status" value="1"/>
</dbReference>
<feature type="transmembrane region" description="Helical" evidence="9">
    <location>
        <begin position="151"/>
        <end position="169"/>
    </location>
</feature>
<evidence type="ECO:0000313" key="13">
    <source>
        <dbReference type="EMBL" id="WAX55495.1"/>
    </source>
</evidence>
<organism evidence="13 14">
    <name type="scientific">Jatrophihabitans cynanchi</name>
    <dbReference type="NCBI Taxonomy" id="2944128"/>
    <lineage>
        <taxon>Bacteria</taxon>
        <taxon>Bacillati</taxon>
        <taxon>Actinomycetota</taxon>
        <taxon>Actinomycetes</taxon>
        <taxon>Jatrophihabitantales</taxon>
        <taxon>Jatrophihabitantaceae</taxon>
        <taxon>Jatrophihabitans</taxon>
    </lineage>
</organism>
<feature type="transmembrane region" description="Helical" evidence="9">
    <location>
        <begin position="55"/>
        <end position="80"/>
    </location>
</feature>
<keyword evidence="14" id="KW-1185">Reference proteome</keyword>
<comment type="subcellular location">
    <subcellularLocation>
        <location evidence="1 9">Cell membrane</location>
        <topology evidence="1 9">Multi-pass membrane protein</topology>
    </subcellularLocation>
</comment>
<dbReference type="PANTHER" id="PTHR30425">
    <property type="entry name" value="PHOSPHATE TRANSPORT SYSTEM PERMEASE PROTEIN PST"/>
    <property type="match status" value="1"/>
</dbReference>
<evidence type="ECO:0000259" key="12">
    <source>
        <dbReference type="PROSITE" id="PS50928"/>
    </source>
</evidence>
<dbReference type="InterPro" id="IPR035906">
    <property type="entry name" value="MetI-like_sf"/>
</dbReference>
<comment type="similarity">
    <text evidence="2 10">Belongs to the binding-protein-dependent transport system permease family. CysTW subfamily.</text>
</comment>
<dbReference type="RefSeq" id="WP_269442008.1">
    <property type="nucleotide sequence ID" value="NZ_CP097463.1"/>
</dbReference>
<dbReference type="InterPro" id="IPR000515">
    <property type="entry name" value="MetI-like"/>
</dbReference>
<dbReference type="InterPro" id="IPR011864">
    <property type="entry name" value="Phosphate_PstC"/>
</dbReference>
<feature type="domain" description="ABC transmembrane type-1" evidence="12">
    <location>
        <begin position="114"/>
        <end position="338"/>
    </location>
</feature>
<dbReference type="PANTHER" id="PTHR30425:SF1">
    <property type="entry name" value="PHOSPHATE TRANSPORT SYSTEM PERMEASE PROTEIN PSTC"/>
    <property type="match status" value="1"/>
</dbReference>
<dbReference type="Proteomes" id="UP001164693">
    <property type="component" value="Chromosome"/>
</dbReference>
<dbReference type="CDD" id="cd06261">
    <property type="entry name" value="TM_PBP2"/>
    <property type="match status" value="1"/>
</dbReference>
<dbReference type="NCBIfam" id="TIGR02138">
    <property type="entry name" value="phosphate_pstC"/>
    <property type="match status" value="1"/>
</dbReference>
<gene>
    <name evidence="13" type="primary">pstC</name>
    <name evidence="13" type="ORF">M6B22_13180</name>
</gene>
<protein>
    <recommendedName>
        <fullName evidence="10">Phosphate transport system permease protein</fullName>
    </recommendedName>
</protein>
<evidence type="ECO:0000256" key="2">
    <source>
        <dbReference type="ARBA" id="ARBA00007069"/>
    </source>
</evidence>
<comment type="function">
    <text evidence="10">Part of the binding-protein-dependent transport system for phosphate; probably responsible for the translocation of the substrate across the membrane.</text>
</comment>
<sequence>MAKEEVLVGDSTQVPTSTTMPLEETTVAPDTETESELVPGGLARRTRTSGLGERLFRLLTGGSAAFVVVLVVLVAVFLLARSVPSIRADKVNFLTSTEWAPTAGNLRFGVAALLYTTVVISLVAMVIAVPIAVGIALFITHYAPRRLARPTAHAIDLLAAIPSIIYGIWGARVLAPQLTGVQDALYHLGGFGLFKDKNVPTGSLFDGGVVLAVMILPIISAISRDVYARTPRQNIEAAWALGATKWEMIRLAVLPYGRAGVVSGAMLGLGRALGETLAVYLILSKVSVFSPSLFSGGETFASKIANNSSEFNNPASTGAYIAAGLVLFVLTFVVNAAARWIVRERT</sequence>
<evidence type="ECO:0000256" key="8">
    <source>
        <dbReference type="ARBA" id="ARBA00023136"/>
    </source>
</evidence>
<evidence type="ECO:0000256" key="3">
    <source>
        <dbReference type="ARBA" id="ARBA00022448"/>
    </source>
</evidence>
<evidence type="ECO:0000256" key="7">
    <source>
        <dbReference type="ARBA" id="ARBA00022989"/>
    </source>
</evidence>
<feature type="transmembrane region" description="Helical" evidence="9">
    <location>
        <begin position="319"/>
        <end position="342"/>
    </location>
</feature>
<keyword evidence="4 10" id="KW-1003">Cell membrane</keyword>
<keyword evidence="8 9" id="KW-0472">Membrane</keyword>
<dbReference type="SUPFAM" id="SSF161098">
    <property type="entry name" value="MetI-like"/>
    <property type="match status" value="1"/>
</dbReference>
<evidence type="ECO:0000313" key="14">
    <source>
        <dbReference type="Proteomes" id="UP001164693"/>
    </source>
</evidence>
<evidence type="ECO:0000256" key="1">
    <source>
        <dbReference type="ARBA" id="ARBA00004651"/>
    </source>
</evidence>
<feature type="region of interest" description="Disordered" evidence="11">
    <location>
        <begin position="1"/>
        <end position="33"/>
    </location>
</feature>